<organism evidence="3 4">
    <name type="scientific">Endocarpon pusillum (strain Z07020 / HMAS-L-300199)</name>
    <name type="common">Lichen-forming fungus</name>
    <dbReference type="NCBI Taxonomy" id="1263415"/>
    <lineage>
        <taxon>Eukaryota</taxon>
        <taxon>Fungi</taxon>
        <taxon>Dikarya</taxon>
        <taxon>Ascomycota</taxon>
        <taxon>Pezizomycotina</taxon>
        <taxon>Eurotiomycetes</taxon>
        <taxon>Chaetothyriomycetidae</taxon>
        <taxon>Verrucariales</taxon>
        <taxon>Verrucariaceae</taxon>
        <taxon>Endocarpon</taxon>
    </lineage>
</organism>
<dbReference type="eggNOG" id="KOG1208">
    <property type="taxonomic scope" value="Eukaryota"/>
</dbReference>
<dbReference type="AlphaFoldDB" id="U1FVZ5"/>
<dbReference type="HOGENOM" id="CLU_010194_44_4_1"/>
<dbReference type="OMA" id="ADRCERS"/>
<evidence type="ECO:0000256" key="1">
    <source>
        <dbReference type="ARBA" id="ARBA00006484"/>
    </source>
</evidence>
<proteinExistence type="inferred from homology"/>
<dbReference type="InterPro" id="IPR036291">
    <property type="entry name" value="NAD(P)-bd_dom_sf"/>
</dbReference>
<accession>U1FVZ5</accession>
<dbReference type="GeneID" id="19241597"/>
<evidence type="ECO:0008006" key="5">
    <source>
        <dbReference type="Google" id="ProtNLM"/>
    </source>
</evidence>
<comment type="similarity">
    <text evidence="1">Belongs to the short-chain dehydrogenases/reductases (SDR) family.</text>
</comment>
<dbReference type="PANTHER" id="PTHR43157:SF31">
    <property type="entry name" value="PHOSPHATIDYLINOSITOL-GLYCAN BIOSYNTHESIS CLASS F PROTEIN"/>
    <property type="match status" value="1"/>
</dbReference>
<sequence>MAFSPGITQFLRGQLLQTPPLPTTDLTGQTIIVTGANTGLGLECAKHMVRVNISTLILACRSIDKGEAARELLLSSKRTTEKATTKIEVWPLDMSRYASVLEFADRCERSLTRLDAVIEIAGISQPTYQVAEDNESTITVNVISIFLLTFLTLPKLRESAARHGKMGRLSIVGSAVHFWADTKDLDVPEGQSILERLNRKETARVSIKSNKPNLDPHLIC</sequence>
<dbReference type="PANTHER" id="PTHR43157">
    <property type="entry name" value="PHOSPHATIDYLINOSITOL-GLYCAN BIOSYNTHESIS CLASS F PROTEIN-RELATED"/>
    <property type="match status" value="1"/>
</dbReference>
<dbReference type="RefSeq" id="XP_007805365.1">
    <property type="nucleotide sequence ID" value="XM_007807174.1"/>
</dbReference>
<protein>
    <recommendedName>
        <fullName evidence="5">Ketoreductase (KR) domain-containing protein</fullName>
    </recommendedName>
</protein>
<dbReference type="InterPro" id="IPR002347">
    <property type="entry name" value="SDR_fam"/>
</dbReference>
<dbReference type="Pfam" id="PF00106">
    <property type="entry name" value="adh_short"/>
    <property type="match status" value="1"/>
</dbReference>
<dbReference type="GO" id="GO:0016491">
    <property type="term" value="F:oxidoreductase activity"/>
    <property type="evidence" value="ECO:0007669"/>
    <property type="project" value="UniProtKB-KW"/>
</dbReference>
<dbReference type="Gene3D" id="3.40.50.720">
    <property type="entry name" value="NAD(P)-binding Rossmann-like Domain"/>
    <property type="match status" value="1"/>
</dbReference>
<keyword evidence="2" id="KW-0560">Oxidoreductase</keyword>
<dbReference type="Proteomes" id="UP000019373">
    <property type="component" value="Unassembled WGS sequence"/>
</dbReference>
<dbReference type="OrthoDB" id="542013at2759"/>
<evidence type="ECO:0000256" key="2">
    <source>
        <dbReference type="ARBA" id="ARBA00023002"/>
    </source>
</evidence>
<gene>
    <name evidence="3" type="ORF">EPUS_06704</name>
</gene>
<evidence type="ECO:0000313" key="4">
    <source>
        <dbReference type="Proteomes" id="UP000019373"/>
    </source>
</evidence>
<evidence type="ECO:0000313" key="3">
    <source>
        <dbReference type="EMBL" id="ERF69017.1"/>
    </source>
</evidence>
<dbReference type="EMBL" id="KE721476">
    <property type="protein sequence ID" value="ERF69017.1"/>
    <property type="molecule type" value="Genomic_DNA"/>
</dbReference>
<keyword evidence="4" id="KW-1185">Reference proteome</keyword>
<name>U1FVZ5_ENDPU</name>
<dbReference type="SUPFAM" id="SSF51735">
    <property type="entry name" value="NAD(P)-binding Rossmann-fold domains"/>
    <property type="match status" value="1"/>
</dbReference>
<reference evidence="4" key="1">
    <citation type="journal article" date="2014" name="BMC Genomics">
        <title>Genome characteristics reveal the impact of lichenization on lichen-forming fungus Endocarpon pusillum Hedwig (Verrucariales, Ascomycota).</title>
        <authorList>
            <person name="Wang Y.-Y."/>
            <person name="Liu B."/>
            <person name="Zhang X.-Y."/>
            <person name="Zhou Q.-M."/>
            <person name="Zhang T."/>
            <person name="Li H."/>
            <person name="Yu Y.-F."/>
            <person name="Zhang X.-L."/>
            <person name="Hao X.-Y."/>
            <person name="Wang M."/>
            <person name="Wang L."/>
            <person name="Wei J.-C."/>
        </authorList>
    </citation>
    <scope>NUCLEOTIDE SEQUENCE [LARGE SCALE GENOMIC DNA]</scope>
    <source>
        <strain evidence="4">Z07020 / HMAS-L-300199</strain>
    </source>
</reference>